<gene>
    <name evidence="1" type="ORF">NGRA_2008</name>
</gene>
<accession>A0A9P6KY39</accession>
<name>A0A9P6KY39_9MICR</name>
<organism evidence="1 2">
    <name type="scientific">Nosema granulosis</name>
    <dbReference type="NCBI Taxonomy" id="83296"/>
    <lineage>
        <taxon>Eukaryota</taxon>
        <taxon>Fungi</taxon>
        <taxon>Fungi incertae sedis</taxon>
        <taxon>Microsporidia</taxon>
        <taxon>Nosematidae</taxon>
        <taxon>Nosema</taxon>
    </lineage>
</organism>
<dbReference type="EMBL" id="SBJO01000169">
    <property type="protein sequence ID" value="KAF9762441.1"/>
    <property type="molecule type" value="Genomic_DNA"/>
</dbReference>
<sequence>MLGISPTKVNLNELYDRWQCNLEKYKNSITKDCIEIPMTFKVGENVLVFKKKLSNKLLSCWTPGYKIVGMIPPDAYIVKSGNTTLRLNKSHIKLDTGQPSGEVSY</sequence>
<protein>
    <recommendedName>
        <fullName evidence="3">Pol polyprotein</fullName>
    </recommendedName>
</protein>
<comment type="caution">
    <text evidence="1">The sequence shown here is derived from an EMBL/GenBank/DDBJ whole genome shotgun (WGS) entry which is preliminary data.</text>
</comment>
<reference evidence="1 2" key="1">
    <citation type="journal article" date="2020" name="Genome Biol. Evol.">
        <title>Comparative genomics of strictly vertically transmitted, feminizing microsporidia endosymbionts of amphipod crustaceans.</title>
        <authorList>
            <person name="Cormier A."/>
            <person name="Chebbi M.A."/>
            <person name="Giraud I."/>
            <person name="Wattier R."/>
            <person name="Teixeira M."/>
            <person name="Gilbert C."/>
            <person name="Rigaud T."/>
            <person name="Cordaux R."/>
        </authorList>
    </citation>
    <scope>NUCLEOTIDE SEQUENCE [LARGE SCALE GENOMIC DNA]</scope>
    <source>
        <strain evidence="1 2">Ou3-Ou53</strain>
    </source>
</reference>
<evidence type="ECO:0000313" key="1">
    <source>
        <dbReference type="EMBL" id="KAF9762441.1"/>
    </source>
</evidence>
<keyword evidence="2" id="KW-1185">Reference proteome</keyword>
<proteinExistence type="predicted"/>
<evidence type="ECO:0000313" key="2">
    <source>
        <dbReference type="Proteomes" id="UP000740883"/>
    </source>
</evidence>
<dbReference type="Proteomes" id="UP000740883">
    <property type="component" value="Unassembled WGS sequence"/>
</dbReference>
<evidence type="ECO:0008006" key="3">
    <source>
        <dbReference type="Google" id="ProtNLM"/>
    </source>
</evidence>
<dbReference type="AlphaFoldDB" id="A0A9P6KY39"/>